<accession>A0A565CJT4</accession>
<evidence type="ECO:0000256" key="2">
    <source>
        <dbReference type="ARBA" id="ARBA00022821"/>
    </source>
</evidence>
<keyword evidence="2" id="KW-0611">Plant defense</keyword>
<evidence type="ECO:0000256" key="1">
    <source>
        <dbReference type="ARBA" id="ARBA00011021"/>
    </source>
</evidence>
<dbReference type="GO" id="GO:0045087">
    <property type="term" value="P:innate immune response"/>
    <property type="evidence" value="ECO:0007669"/>
    <property type="project" value="InterPro"/>
</dbReference>
<reference evidence="4" key="1">
    <citation type="submission" date="2019-07" db="EMBL/GenBank/DDBJ databases">
        <authorList>
            <person name="Dittberner H."/>
        </authorList>
    </citation>
    <scope>NUCLEOTIDE SEQUENCE [LARGE SCALE GENOMIC DNA]</scope>
</reference>
<protein>
    <submittedName>
        <fullName evidence="4">Uncharacterized protein</fullName>
    </submittedName>
</protein>
<comment type="similarity">
    <text evidence="1">Belongs to the brassicaceae elicitor peptide family.</text>
</comment>
<dbReference type="AlphaFoldDB" id="A0A565CJT4"/>
<dbReference type="InterPro" id="IPR035176">
    <property type="entry name" value="PEP"/>
</dbReference>
<organism evidence="4 5">
    <name type="scientific">Arabis nemorensis</name>
    <dbReference type="NCBI Taxonomy" id="586526"/>
    <lineage>
        <taxon>Eukaryota</taxon>
        <taxon>Viridiplantae</taxon>
        <taxon>Streptophyta</taxon>
        <taxon>Embryophyta</taxon>
        <taxon>Tracheophyta</taxon>
        <taxon>Spermatophyta</taxon>
        <taxon>Magnoliopsida</taxon>
        <taxon>eudicotyledons</taxon>
        <taxon>Gunneridae</taxon>
        <taxon>Pentapetalae</taxon>
        <taxon>rosids</taxon>
        <taxon>malvids</taxon>
        <taxon>Brassicales</taxon>
        <taxon>Brassicaceae</taxon>
        <taxon>Arabideae</taxon>
        <taxon>Arabis</taxon>
    </lineage>
</organism>
<dbReference type="Proteomes" id="UP000489600">
    <property type="component" value="Unassembled WGS sequence"/>
</dbReference>
<feature type="region of interest" description="Disordered" evidence="3">
    <location>
        <begin position="37"/>
        <end position="74"/>
    </location>
</feature>
<name>A0A565CJT4_9BRAS</name>
<dbReference type="Pfam" id="PF17232">
    <property type="entry name" value="Pep1_7"/>
    <property type="match status" value="1"/>
</dbReference>
<keyword evidence="5" id="KW-1185">Reference proteome</keyword>
<evidence type="ECO:0000313" key="4">
    <source>
        <dbReference type="EMBL" id="VVB13899.1"/>
    </source>
</evidence>
<evidence type="ECO:0000256" key="3">
    <source>
        <dbReference type="SAM" id="MobiDB-lite"/>
    </source>
</evidence>
<dbReference type="OrthoDB" id="1113158at2759"/>
<gene>
    <name evidence="4" type="ORF">ANE_LOCUS24343</name>
</gene>
<proteinExistence type="inferred from homology"/>
<comment type="caution">
    <text evidence="4">The sequence shown here is derived from an EMBL/GenBank/DDBJ whole genome shotgun (WGS) entry which is preliminary data.</text>
</comment>
<dbReference type="EMBL" id="CABITT030000008">
    <property type="protein sequence ID" value="VVB13899.1"/>
    <property type="molecule type" value="Genomic_DNA"/>
</dbReference>
<feature type="compositionally biased region" description="Polar residues" evidence="3">
    <location>
        <begin position="53"/>
        <end position="74"/>
    </location>
</feature>
<evidence type="ECO:0000313" key="5">
    <source>
        <dbReference type="Proteomes" id="UP000489600"/>
    </source>
</evidence>
<sequence length="74" mass="8553">MERDGRKEDGDSTYLCIPFNFIHEIFRSFFVHDLRSPHDNFPIPQEEEETEVLQVSSRSANKQRASSGTPGRVN</sequence>